<dbReference type="OrthoDB" id="9811998at2"/>
<reference evidence="6 7" key="1">
    <citation type="journal article" date="2005" name="Int. J. Syst. Evol. Microbiol.">
        <title>Bacillus litoralis sp. nov., isolated from a tidal flat of the Yellow Sea in Korea.</title>
        <authorList>
            <person name="Yoon J.H."/>
            <person name="Oh T.K."/>
        </authorList>
    </citation>
    <scope>NUCLEOTIDE SEQUENCE [LARGE SCALE GENOMIC DNA]</scope>
    <source>
        <strain evidence="6 7">SW-211</strain>
    </source>
</reference>
<dbReference type="PROSITE" id="PS51257">
    <property type="entry name" value="PROKAR_LIPOPROTEIN"/>
    <property type="match status" value="1"/>
</dbReference>
<dbReference type="GO" id="GO:0046872">
    <property type="term" value="F:metal ion binding"/>
    <property type="evidence" value="ECO:0007669"/>
    <property type="project" value="UniProtKB-KW"/>
</dbReference>
<feature type="disulfide bond" description="Redox-active" evidence="4">
    <location>
        <begin position="64"/>
        <end position="68"/>
    </location>
</feature>
<comment type="similarity">
    <text evidence="1">Belongs to the SCO1/2 family.</text>
</comment>
<dbReference type="Pfam" id="PF02630">
    <property type="entry name" value="SCO1-SenC"/>
    <property type="match status" value="1"/>
</dbReference>
<dbReference type="PROSITE" id="PS51352">
    <property type="entry name" value="THIOREDOXIN_2"/>
    <property type="match status" value="1"/>
</dbReference>
<comment type="caution">
    <text evidence="6">The sequence shown here is derived from an EMBL/GenBank/DDBJ whole genome shotgun (WGS) entry which is preliminary data.</text>
</comment>
<dbReference type="InterPro" id="IPR036249">
    <property type="entry name" value="Thioredoxin-like_sf"/>
</dbReference>
<evidence type="ECO:0000259" key="5">
    <source>
        <dbReference type="PROSITE" id="PS51352"/>
    </source>
</evidence>
<dbReference type="PANTHER" id="PTHR12151">
    <property type="entry name" value="ELECTRON TRANSPORT PROTIN SCO1/SENC FAMILY MEMBER"/>
    <property type="match status" value="1"/>
</dbReference>
<dbReference type="PANTHER" id="PTHR12151:SF25">
    <property type="entry name" value="LINALOOL DEHYDRATASE_ISOMERASE DOMAIN-CONTAINING PROTEIN"/>
    <property type="match status" value="1"/>
</dbReference>
<dbReference type="CDD" id="cd02968">
    <property type="entry name" value="SCO"/>
    <property type="match status" value="1"/>
</dbReference>
<gene>
    <name evidence="6" type="ORF">FS935_03070</name>
</gene>
<dbReference type="Proteomes" id="UP000321363">
    <property type="component" value="Unassembled WGS sequence"/>
</dbReference>
<organism evidence="6 7">
    <name type="scientific">Metabacillus litoralis</name>
    <dbReference type="NCBI Taxonomy" id="152268"/>
    <lineage>
        <taxon>Bacteria</taxon>
        <taxon>Bacillati</taxon>
        <taxon>Bacillota</taxon>
        <taxon>Bacilli</taxon>
        <taxon>Bacillales</taxon>
        <taxon>Bacillaceae</taxon>
        <taxon>Metabacillus</taxon>
    </lineage>
</organism>
<keyword evidence="2 3" id="KW-0186">Copper</keyword>
<keyword evidence="4" id="KW-1015">Disulfide bond</keyword>
<name>A0A5C6W903_9BACI</name>
<dbReference type="Gene3D" id="3.40.30.10">
    <property type="entry name" value="Glutaredoxin"/>
    <property type="match status" value="1"/>
</dbReference>
<feature type="binding site" evidence="3">
    <location>
        <position position="154"/>
    </location>
    <ligand>
        <name>Cu cation</name>
        <dbReference type="ChEBI" id="CHEBI:23378"/>
    </ligand>
</feature>
<dbReference type="AlphaFoldDB" id="A0A5C6W903"/>
<proteinExistence type="inferred from homology"/>
<evidence type="ECO:0000256" key="3">
    <source>
        <dbReference type="PIRSR" id="PIRSR603782-1"/>
    </source>
</evidence>
<feature type="binding site" evidence="3">
    <location>
        <position position="64"/>
    </location>
    <ligand>
        <name>Cu cation</name>
        <dbReference type="ChEBI" id="CHEBI:23378"/>
    </ligand>
</feature>
<evidence type="ECO:0000256" key="1">
    <source>
        <dbReference type="ARBA" id="ARBA00010996"/>
    </source>
</evidence>
<keyword evidence="3" id="KW-0479">Metal-binding</keyword>
<accession>A0A5C6W903</accession>
<evidence type="ECO:0000313" key="6">
    <source>
        <dbReference type="EMBL" id="TXC93465.1"/>
    </source>
</evidence>
<dbReference type="EMBL" id="VOQF01000001">
    <property type="protein sequence ID" value="TXC93465.1"/>
    <property type="molecule type" value="Genomic_DNA"/>
</dbReference>
<dbReference type="InterPro" id="IPR013766">
    <property type="entry name" value="Thioredoxin_domain"/>
</dbReference>
<feature type="domain" description="Thioredoxin" evidence="5">
    <location>
        <begin position="26"/>
        <end position="191"/>
    </location>
</feature>
<sequence>MCPKVLICVTILLIITGCGNSTTIKDPLNFEIQSFQFTNQNGESVSLDDLKGQVWVADFIFTNCETVCPPMTAHMKELQSKAKAEDLDVRMVSFSVDPKVDTPEKLKEFAANYSITYDNWDFLTGYEQKEIEDFAMESFKTIVQKPQDSDQVIHVSNFYLIDKNGVIMKDYSGVTDTPYDQIIADIKTLSK</sequence>
<feature type="binding site" evidence="3">
    <location>
        <position position="68"/>
    </location>
    <ligand>
        <name>Cu cation</name>
        <dbReference type="ChEBI" id="CHEBI:23378"/>
    </ligand>
</feature>
<evidence type="ECO:0000313" key="7">
    <source>
        <dbReference type="Proteomes" id="UP000321363"/>
    </source>
</evidence>
<evidence type="ECO:0000256" key="4">
    <source>
        <dbReference type="PIRSR" id="PIRSR603782-2"/>
    </source>
</evidence>
<dbReference type="InterPro" id="IPR003782">
    <property type="entry name" value="SCO1/SenC"/>
</dbReference>
<evidence type="ECO:0000256" key="2">
    <source>
        <dbReference type="ARBA" id="ARBA00023008"/>
    </source>
</evidence>
<protein>
    <submittedName>
        <fullName evidence="6">Redoxin domain-containing protein</fullName>
    </submittedName>
</protein>
<keyword evidence="7" id="KW-1185">Reference proteome</keyword>
<dbReference type="SUPFAM" id="SSF52833">
    <property type="entry name" value="Thioredoxin-like"/>
    <property type="match status" value="1"/>
</dbReference>